<sequence>MLIEEHWNDGLEYYIEFEATTGMIVRKVIIVPATFEIEQVKAMVVQRFTRVKKIICIEEVNEVLLMNDYFDMKNGSNQIIF</sequence>
<dbReference type="EMBL" id="JAVBVO010000003">
    <property type="protein sequence ID" value="MDZ5759047.1"/>
    <property type="molecule type" value="Genomic_DNA"/>
</dbReference>
<gene>
    <name evidence="1" type="ORF">RAK27_10295</name>
</gene>
<reference evidence="1" key="1">
    <citation type="submission" date="2023-08" db="EMBL/GenBank/DDBJ databases">
        <title>Genomic characterization of piscicolin 126 produced by Carnobacterium maltaromaticum CM22 strain isolated from salmon (Salmo salar).</title>
        <authorList>
            <person name="Gonzalez-Gragera E."/>
            <person name="Garcia-Lopez J.D."/>
            <person name="Teso-Perez C."/>
            <person name="Gimenez-Hernandez I."/>
            <person name="Peralta-Sanchez J.M."/>
            <person name="Valdivia E."/>
            <person name="Montalban-Lopez M."/>
            <person name="Martin-Platero A.M."/>
            <person name="Banos A."/>
            <person name="Martinez-Bueno M."/>
        </authorList>
    </citation>
    <scope>NUCLEOTIDE SEQUENCE</scope>
    <source>
        <strain evidence="1">CM22</strain>
    </source>
</reference>
<evidence type="ECO:0008006" key="3">
    <source>
        <dbReference type="Google" id="ProtNLM"/>
    </source>
</evidence>
<protein>
    <recommendedName>
        <fullName evidence="3">DUF2187 domain-containing protein</fullName>
    </recommendedName>
</protein>
<accession>A0AAW9K6P2</accession>
<name>A0AAW9K6P2_CARML</name>
<dbReference type="AlphaFoldDB" id="A0AAW9K6P2"/>
<organism evidence="1 2">
    <name type="scientific">Carnobacterium maltaromaticum</name>
    <name type="common">Carnobacterium piscicola</name>
    <dbReference type="NCBI Taxonomy" id="2751"/>
    <lineage>
        <taxon>Bacteria</taxon>
        <taxon>Bacillati</taxon>
        <taxon>Bacillota</taxon>
        <taxon>Bacilli</taxon>
        <taxon>Lactobacillales</taxon>
        <taxon>Carnobacteriaceae</taxon>
        <taxon>Carnobacterium</taxon>
    </lineage>
</organism>
<evidence type="ECO:0000313" key="1">
    <source>
        <dbReference type="EMBL" id="MDZ5759047.1"/>
    </source>
</evidence>
<dbReference type="RefSeq" id="WP_010054654.1">
    <property type="nucleotide sequence ID" value="NZ_CBCPHT010000001.1"/>
</dbReference>
<dbReference type="Proteomes" id="UP001290462">
    <property type="component" value="Unassembled WGS sequence"/>
</dbReference>
<comment type="caution">
    <text evidence="1">The sequence shown here is derived from an EMBL/GenBank/DDBJ whole genome shotgun (WGS) entry which is preliminary data.</text>
</comment>
<evidence type="ECO:0000313" key="2">
    <source>
        <dbReference type="Proteomes" id="UP001290462"/>
    </source>
</evidence>
<proteinExistence type="predicted"/>